<dbReference type="AlphaFoldDB" id="M5UI17"/>
<accession>M5UI17</accession>
<protein>
    <submittedName>
        <fullName evidence="3">Adenylyl cyclase CyaB</fullName>
        <ecNumber evidence="3">4.6.1.1</ecNumber>
    </submittedName>
</protein>
<keyword evidence="1" id="KW-1133">Transmembrane helix</keyword>
<dbReference type="Pfam" id="PF01928">
    <property type="entry name" value="CYTH"/>
    <property type="match status" value="1"/>
</dbReference>
<feature type="transmembrane region" description="Helical" evidence="1">
    <location>
        <begin position="34"/>
        <end position="56"/>
    </location>
</feature>
<keyword evidence="4" id="KW-1185">Reference proteome</keyword>
<keyword evidence="1" id="KW-0812">Transmembrane</keyword>
<dbReference type="PANTHER" id="PTHR21028">
    <property type="entry name" value="SI:CH211-156B7.4"/>
    <property type="match status" value="1"/>
</dbReference>
<dbReference type="NCBIfam" id="TIGR00318">
    <property type="entry name" value="cyaB"/>
    <property type="match status" value="1"/>
</dbReference>
<name>M5UI17_9BACT</name>
<dbReference type="InterPro" id="IPR033469">
    <property type="entry name" value="CYTH-like_dom_sf"/>
</dbReference>
<reference evidence="3 4" key="1">
    <citation type="journal article" date="2013" name="Mar. Genomics">
        <title>Expression of sulfatases in Rhodopirellula baltica and the diversity of sulfatases in the genus Rhodopirellula.</title>
        <authorList>
            <person name="Wegner C.E."/>
            <person name="Richter-Heitmann T."/>
            <person name="Klindworth A."/>
            <person name="Klockow C."/>
            <person name="Richter M."/>
            <person name="Achstetter T."/>
            <person name="Glockner F.O."/>
            <person name="Harder J."/>
        </authorList>
    </citation>
    <scope>NUCLEOTIDE SEQUENCE [LARGE SCALE GENOMIC DNA]</scope>
    <source>
        <strain evidence="3 4">SM41</strain>
    </source>
</reference>
<evidence type="ECO:0000259" key="2">
    <source>
        <dbReference type="PROSITE" id="PS51707"/>
    </source>
</evidence>
<dbReference type="SUPFAM" id="SSF55154">
    <property type="entry name" value="CYTH-like phosphatases"/>
    <property type="match status" value="1"/>
</dbReference>
<evidence type="ECO:0000313" key="3">
    <source>
        <dbReference type="EMBL" id="EMI57491.1"/>
    </source>
</evidence>
<feature type="domain" description="CYTH" evidence="2">
    <location>
        <begin position="61"/>
        <end position="251"/>
    </location>
</feature>
<evidence type="ECO:0000256" key="1">
    <source>
        <dbReference type="SAM" id="Phobius"/>
    </source>
</evidence>
<dbReference type="Proteomes" id="UP000011885">
    <property type="component" value="Unassembled WGS sequence"/>
</dbReference>
<keyword evidence="3" id="KW-0456">Lyase</keyword>
<organism evidence="3 4">
    <name type="scientific">Rhodopirellula sallentina SM41</name>
    <dbReference type="NCBI Taxonomy" id="1263870"/>
    <lineage>
        <taxon>Bacteria</taxon>
        <taxon>Pseudomonadati</taxon>
        <taxon>Planctomycetota</taxon>
        <taxon>Planctomycetia</taxon>
        <taxon>Pirellulales</taxon>
        <taxon>Pirellulaceae</taxon>
        <taxon>Rhodopirellula</taxon>
    </lineage>
</organism>
<sequence length="252" mass="28542">MSQLPEFRRHLVRPTKLTKRLANRVGVVGGVVRFANACWFCVYGLSMIASVCLFTLKDSLMFEIEQKYYVEDCDQLVQRLAAEDAVFVSEKANSDTYYNHPCRDFVQTGEALRIRREDDVPLVTYKGTKRPGDVKAREELEWRLDPGDKDGSHMQRLLDVLGFREVATVNKQRQTYRIGATENALTVTIDAVDSLERDGNAGLFAEIECVLPVATPSDEQIAEARSRVSGMAGRLGLDKPESRSYLRMQLER</sequence>
<comment type="caution">
    <text evidence="3">The sequence shown here is derived from an EMBL/GenBank/DDBJ whole genome shotgun (WGS) entry which is preliminary data.</text>
</comment>
<keyword evidence="1" id="KW-0472">Membrane</keyword>
<dbReference type="PANTHER" id="PTHR21028:SF2">
    <property type="entry name" value="CYTH DOMAIN-CONTAINING PROTEIN"/>
    <property type="match status" value="1"/>
</dbReference>
<dbReference type="CDD" id="cd07890">
    <property type="entry name" value="CYTH-like_AC_IV-like"/>
    <property type="match status" value="1"/>
</dbReference>
<dbReference type="InterPro" id="IPR008173">
    <property type="entry name" value="Adenylyl_cyclase_CyaB"/>
</dbReference>
<dbReference type="PROSITE" id="PS51707">
    <property type="entry name" value="CYTH"/>
    <property type="match status" value="1"/>
</dbReference>
<dbReference type="EMBL" id="ANOH01000089">
    <property type="protein sequence ID" value="EMI57491.1"/>
    <property type="molecule type" value="Genomic_DNA"/>
</dbReference>
<dbReference type="SMART" id="SM01118">
    <property type="entry name" value="CYTH"/>
    <property type="match status" value="1"/>
</dbReference>
<dbReference type="EC" id="4.6.1.1" evidence="3"/>
<gene>
    <name evidence="3" type="ORF">RSSM_01073</name>
</gene>
<dbReference type="PATRIC" id="fig|1263870.3.peg.1164"/>
<proteinExistence type="predicted"/>
<dbReference type="Gene3D" id="2.40.320.10">
    <property type="entry name" value="Hypothetical Protein Pfu-838710-001"/>
    <property type="match status" value="1"/>
</dbReference>
<evidence type="ECO:0000313" key="4">
    <source>
        <dbReference type="Proteomes" id="UP000011885"/>
    </source>
</evidence>
<dbReference type="InterPro" id="IPR023577">
    <property type="entry name" value="CYTH_domain"/>
</dbReference>
<dbReference type="GO" id="GO:0004016">
    <property type="term" value="F:adenylate cyclase activity"/>
    <property type="evidence" value="ECO:0007669"/>
    <property type="project" value="UniProtKB-EC"/>
</dbReference>